<comment type="caution">
    <text evidence="2">The sequence shown here is derived from an EMBL/GenBank/DDBJ whole genome shotgun (WGS) entry which is preliminary data.</text>
</comment>
<reference evidence="2" key="1">
    <citation type="submission" date="2023-06" db="EMBL/GenBank/DDBJ databases">
        <authorList>
            <person name="Delattre M."/>
        </authorList>
    </citation>
    <scope>NUCLEOTIDE SEQUENCE</scope>
    <source>
        <strain evidence="2">AF72</strain>
    </source>
</reference>
<evidence type="ECO:0000313" key="3">
    <source>
        <dbReference type="Proteomes" id="UP001177023"/>
    </source>
</evidence>
<keyword evidence="1" id="KW-0732">Signal</keyword>
<dbReference type="Proteomes" id="UP001177023">
    <property type="component" value="Unassembled WGS sequence"/>
</dbReference>
<accession>A0AA36CUX2</accession>
<feature type="non-terminal residue" evidence="2">
    <location>
        <position position="88"/>
    </location>
</feature>
<feature type="signal peptide" evidence="1">
    <location>
        <begin position="1"/>
        <end position="20"/>
    </location>
</feature>
<protein>
    <submittedName>
        <fullName evidence="2">Uncharacterized protein</fullName>
    </submittedName>
</protein>
<keyword evidence="3" id="KW-1185">Reference proteome</keyword>
<proteinExistence type="predicted"/>
<feature type="chain" id="PRO_5041292223" evidence="1">
    <location>
        <begin position="21"/>
        <end position="88"/>
    </location>
</feature>
<evidence type="ECO:0000313" key="2">
    <source>
        <dbReference type="EMBL" id="CAJ0574840.1"/>
    </source>
</evidence>
<organism evidence="2 3">
    <name type="scientific">Mesorhabditis spiculigera</name>
    <dbReference type="NCBI Taxonomy" id="96644"/>
    <lineage>
        <taxon>Eukaryota</taxon>
        <taxon>Metazoa</taxon>
        <taxon>Ecdysozoa</taxon>
        <taxon>Nematoda</taxon>
        <taxon>Chromadorea</taxon>
        <taxon>Rhabditida</taxon>
        <taxon>Rhabditina</taxon>
        <taxon>Rhabditomorpha</taxon>
        <taxon>Rhabditoidea</taxon>
        <taxon>Rhabditidae</taxon>
        <taxon>Mesorhabditinae</taxon>
        <taxon>Mesorhabditis</taxon>
    </lineage>
</organism>
<sequence>MTSKILMVCLLFCLIQAAFATDRPSLSCSSMKKSPVWSKFKCWAACQAINCSTGECRNINGRATCDCACKKGPVLIDAISKLPIGKGR</sequence>
<name>A0AA36CUX2_9BILA</name>
<dbReference type="EMBL" id="CATQJA010002634">
    <property type="protein sequence ID" value="CAJ0574840.1"/>
    <property type="molecule type" value="Genomic_DNA"/>
</dbReference>
<dbReference type="AlphaFoldDB" id="A0AA36CUX2"/>
<gene>
    <name evidence="2" type="ORF">MSPICULIGERA_LOCUS13167</name>
</gene>
<evidence type="ECO:0000256" key="1">
    <source>
        <dbReference type="SAM" id="SignalP"/>
    </source>
</evidence>